<organism evidence="7 8">
    <name type="scientific">Cohaesibacter marisflavi</name>
    <dbReference type="NCBI Taxonomy" id="655353"/>
    <lineage>
        <taxon>Bacteria</taxon>
        <taxon>Pseudomonadati</taxon>
        <taxon>Pseudomonadota</taxon>
        <taxon>Alphaproteobacteria</taxon>
        <taxon>Hyphomicrobiales</taxon>
        <taxon>Cohaesibacteraceae</taxon>
    </lineage>
</organism>
<comment type="similarity">
    <text evidence="1 5">Belongs to the CcmH/CycL/Ccl2/NrfF family.</text>
</comment>
<comment type="function">
    <text evidence="5">Possible subunit of a heme lyase.</text>
</comment>
<keyword evidence="5" id="KW-0472">Membrane</keyword>
<sequence length="173" mass="19629">MTFSLQPRVVYRLFAALLLALSFQLATGPAFAVKPDEMLEDPKLEARARDISEGLRCLVCQNQSIDDSDAPLARDLRILVRERLSKGDTDQRVKSFLVDRYGEFVLLKPTFSSKNLLLWAFGPLVLILGVMAIFLFYRRNRMIAQKAEVEGKNHLSEAEQERLNAILSDDEKA</sequence>
<dbReference type="InterPro" id="IPR038297">
    <property type="entry name" value="CcmH/CycL/NrfF/Ccl2_sf"/>
</dbReference>
<evidence type="ECO:0000313" key="7">
    <source>
        <dbReference type="EMBL" id="SFN57717.1"/>
    </source>
</evidence>
<keyword evidence="5" id="KW-0732">Signal</keyword>
<evidence type="ECO:0000256" key="4">
    <source>
        <dbReference type="ARBA" id="ARBA00023004"/>
    </source>
</evidence>
<evidence type="ECO:0000259" key="6">
    <source>
        <dbReference type="Pfam" id="PF03918"/>
    </source>
</evidence>
<dbReference type="Proteomes" id="UP000199236">
    <property type="component" value="Unassembled WGS sequence"/>
</dbReference>
<feature type="chain" id="PRO_5011330666" description="Cytochrome c-type biogenesis protein" evidence="5">
    <location>
        <begin position="33"/>
        <end position="173"/>
    </location>
</feature>
<keyword evidence="3 5" id="KW-0479">Metal-binding</keyword>
<feature type="signal peptide" evidence="5">
    <location>
        <begin position="1"/>
        <end position="32"/>
    </location>
</feature>
<dbReference type="PANTHER" id="PTHR47601:SF1">
    <property type="entry name" value="CYTOCHROME C-TYPE BIOGENESIS CCMH-LIKE MITOCHONDRIAL PROTEIN"/>
    <property type="match status" value="1"/>
</dbReference>
<dbReference type="OrthoDB" id="9804975at2"/>
<evidence type="ECO:0000256" key="3">
    <source>
        <dbReference type="ARBA" id="ARBA00022723"/>
    </source>
</evidence>
<feature type="domain" description="CcmH/CycL/Ccl2/NrfF N-terminal" evidence="6">
    <location>
        <begin position="24"/>
        <end position="167"/>
    </location>
</feature>
<keyword evidence="4 5" id="KW-0408">Iron</keyword>
<keyword evidence="5" id="KW-1133">Transmembrane helix</keyword>
<dbReference type="Pfam" id="PF03918">
    <property type="entry name" value="CcmH"/>
    <property type="match status" value="1"/>
</dbReference>
<dbReference type="STRING" id="655353.SAMN04488056_101357"/>
<evidence type="ECO:0000256" key="2">
    <source>
        <dbReference type="ARBA" id="ARBA00022617"/>
    </source>
</evidence>
<accession>A0A1I5A5K7</accession>
<dbReference type="InterPro" id="IPR005616">
    <property type="entry name" value="CcmH/CycL/Ccl2/NrfF_N"/>
</dbReference>
<dbReference type="RefSeq" id="WP_090068929.1">
    <property type="nucleotide sequence ID" value="NZ_FOVR01000001.1"/>
</dbReference>
<dbReference type="GO" id="GO:0046872">
    <property type="term" value="F:metal ion binding"/>
    <property type="evidence" value="ECO:0007669"/>
    <property type="project" value="UniProtKB-KW"/>
</dbReference>
<reference evidence="7 8" key="1">
    <citation type="submission" date="2016-10" db="EMBL/GenBank/DDBJ databases">
        <authorList>
            <person name="de Groot N.N."/>
        </authorList>
    </citation>
    <scope>NUCLEOTIDE SEQUENCE [LARGE SCALE GENOMIC DNA]</scope>
    <source>
        <strain evidence="7 8">CGMCC 1.9157</strain>
    </source>
</reference>
<keyword evidence="5" id="KW-0812">Transmembrane</keyword>
<evidence type="ECO:0000256" key="5">
    <source>
        <dbReference type="RuleBase" id="RU364112"/>
    </source>
</evidence>
<keyword evidence="2 5" id="KW-0349">Heme</keyword>
<dbReference type="Gene3D" id="1.10.8.640">
    <property type="entry name" value="Cytochrome C biogenesis protein"/>
    <property type="match status" value="1"/>
</dbReference>
<keyword evidence="8" id="KW-1185">Reference proteome</keyword>
<name>A0A1I5A5K7_9HYPH</name>
<feature type="transmembrane region" description="Helical" evidence="5">
    <location>
        <begin position="116"/>
        <end position="137"/>
    </location>
</feature>
<evidence type="ECO:0000313" key="8">
    <source>
        <dbReference type="Proteomes" id="UP000199236"/>
    </source>
</evidence>
<dbReference type="AlphaFoldDB" id="A0A1I5A5K7"/>
<dbReference type="EMBL" id="FOVR01000001">
    <property type="protein sequence ID" value="SFN57717.1"/>
    <property type="molecule type" value="Genomic_DNA"/>
</dbReference>
<gene>
    <name evidence="7" type="ORF">SAMN04488056_101357</name>
</gene>
<proteinExistence type="inferred from homology"/>
<protein>
    <recommendedName>
        <fullName evidence="5">Cytochrome c-type biogenesis protein</fullName>
    </recommendedName>
</protein>
<evidence type="ECO:0000256" key="1">
    <source>
        <dbReference type="ARBA" id="ARBA00010342"/>
    </source>
</evidence>
<dbReference type="PANTHER" id="PTHR47601">
    <property type="match status" value="1"/>
</dbReference>
<dbReference type="CDD" id="cd16378">
    <property type="entry name" value="CcmH_N"/>
    <property type="match status" value="1"/>
</dbReference>